<dbReference type="AlphaFoldDB" id="A0AAE0XUI1"/>
<evidence type="ECO:0000313" key="1">
    <source>
        <dbReference type="EMBL" id="KAK3713097.1"/>
    </source>
</evidence>
<organism evidence="1 2">
    <name type="scientific">Elysia crispata</name>
    <name type="common">lettuce slug</name>
    <dbReference type="NCBI Taxonomy" id="231223"/>
    <lineage>
        <taxon>Eukaryota</taxon>
        <taxon>Metazoa</taxon>
        <taxon>Spiralia</taxon>
        <taxon>Lophotrochozoa</taxon>
        <taxon>Mollusca</taxon>
        <taxon>Gastropoda</taxon>
        <taxon>Heterobranchia</taxon>
        <taxon>Euthyneura</taxon>
        <taxon>Panpulmonata</taxon>
        <taxon>Sacoglossa</taxon>
        <taxon>Placobranchoidea</taxon>
        <taxon>Plakobranchidae</taxon>
        <taxon>Elysia</taxon>
    </lineage>
</organism>
<name>A0AAE0XUI1_9GAST</name>
<proteinExistence type="predicted"/>
<reference evidence="1" key="1">
    <citation type="journal article" date="2023" name="G3 (Bethesda)">
        <title>A reference genome for the long-term kleptoplast-retaining sea slug Elysia crispata morphotype clarki.</title>
        <authorList>
            <person name="Eastman K.E."/>
            <person name="Pendleton A.L."/>
            <person name="Shaikh M.A."/>
            <person name="Suttiyut T."/>
            <person name="Ogas R."/>
            <person name="Tomko P."/>
            <person name="Gavelis G."/>
            <person name="Widhalm J.R."/>
            <person name="Wisecaver J.H."/>
        </authorList>
    </citation>
    <scope>NUCLEOTIDE SEQUENCE</scope>
    <source>
        <strain evidence="1">ECLA1</strain>
    </source>
</reference>
<gene>
    <name evidence="1" type="ORF">RRG08_036709</name>
</gene>
<sequence>MFIWYGGELLCGGGDGGIGLTRRSQEERDTCRSRGLGTLALAFLEKAEANLVTPGRVSRLTALSGGSGCQHAGPGHHMNGRLWKIMNRYTMRCNSFLD</sequence>
<comment type="caution">
    <text evidence="1">The sequence shown here is derived from an EMBL/GenBank/DDBJ whole genome shotgun (WGS) entry which is preliminary data.</text>
</comment>
<accession>A0AAE0XUI1</accession>
<protein>
    <submittedName>
        <fullName evidence="1">Uncharacterized protein</fullName>
    </submittedName>
</protein>
<dbReference type="Proteomes" id="UP001283361">
    <property type="component" value="Unassembled WGS sequence"/>
</dbReference>
<keyword evidence="2" id="KW-1185">Reference proteome</keyword>
<evidence type="ECO:0000313" key="2">
    <source>
        <dbReference type="Proteomes" id="UP001283361"/>
    </source>
</evidence>
<dbReference type="EMBL" id="JAWDGP010007571">
    <property type="protein sequence ID" value="KAK3713097.1"/>
    <property type="molecule type" value="Genomic_DNA"/>
</dbReference>